<evidence type="ECO:0000256" key="3">
    <source>
        <dbReference type="ARBA" id="ARBA00022475"/>
    </source>
</evidence>
<gene>
    <name evidence="13" type="ORF">OPS25_02510</name>
</gene>
<comment type="similarity">
    <text evidence="9">Belongs to the GSP H family.</text>
</comment>
<organism evidence="13 14">
    <name type="scientific">Alteromonas aquimaris</name>
    <dbReference type="NCBI Taxonomy" id="2998417"/>
    <lineage>
        <taxon>Bacteria</taxon>
        <taxon>Pseudomonadati</taxon>
        <taxon>Pseudomonadota</taxon>
        <taxon>Gammaproteobacteria</taxon>
        <taxon>Alteromonadales</taxon>
        <taxon>Alteromonadaceae</taxon>
        <taxon>Alteromonas/Salinimonas group</taxon>
        <taxon>Alteromonas</taxon>
    </lineage>
</organism>
<keyword evidence="7 11" id="KW-1133">Transmembrane helix</keyword>
<feature type="transmembrane region" description="Helical" evidence="11">
    <location>
        <begin position="7"/>
        <end position="27"/>
    </location>
</feature>
<evidence type="ECO:0000256" key="11">
    <source>
        <dbReference type="SAM" id="Phobius"/>
    </source>
</evidence>
<evidence type="ECO:0000256" key="5">
    <source>
        <dbReference type="ARBA" id="ARBA00022519"/>
    </source>
</evidence>
<evidence type="ECO:0000256" key="7">
    <source>
        <dbReference type="ARBA" id="ARBA00022989"/>
    </source>
</evidence>
<dbReference type="EMBL" id="JAPFRD010000002">
    <property type="protein sequence ID" value="MCW8107373.1"/>
    <property type="molecule type" value="Genomic_DNA"/>
</dbReference>
<protein>
    <recommendedName>
        <fullName evidence="2">Type II secretion system protein H</fullName>
    </recommendedName>
    <alternativeName>
        <fullName evidence="10">General secretion pathway protein H</fullName>
    </alternativeName>
</protein>
<keyword evidence="4" id="KW-0488">Methylation</keyword>
<evidence type="ECO:0000256" key="8">
    <source>
        <dbReference type="ARBA" id="ARBA00023136"/>
    </source>
</evidence>
<evidence type="ECO:0000259" key="12">
    <source>
        <dbReference type="Pfam" id="PF12019"/>
    </source>
</evidence>
<evidence type="ECO:0000256" key="4">
    <source>
        <dbReference type="ARBA" id="ARBA00022481"/>
    </source>
</evidence>
<dbReference type="InterPro" id="IPR012902">
    <property type="entry name" value="N_methyl_site"/>
</dbReference>
<keyword evidence="14" id="KW-1185">Reference proteome</keyword>
<dbReference type="Gene3D" id="3.55.40.10">
    <property type="entry name" value="minor pseudopilin epsh domain"/>
    <property type="match status" value="1"/>
</dbReference>
<dbReference type="InterPro" id="IPR022346">
    <property type="entry name" value="T2SS_GspH"/>
</dbReference>
<dbReference type="InterPro" id="IPR045584">
    <property type="entry name" value="Pilin-like"/>
</dbReference>
<reference evidence="13" key="1">
    <citation type="submission" date="2022-11" db="EMBL/GenBank/DDBJ databases">
        <title>Alteromonas sp. nov., isolated from sea water of the Qingdao.</title>
        <authorList>
            <person name="Wang Q."/>
        </authorList>
    </citation>
    <scope>NUCLEOTIDE SEQUENCE</scope>
    <source>
        <strain evidence="13">ASW11-7</strain>
    </source>
</reference>
<evidence type="ECO:0000256" key="2">
    <source>
        <dbReference type="ARBA" id="ARBA00021549"/>
    </source>
</evidence>
<keyword evidence="6 11" id="KW-0812">Transmembrane</keyword>
<evidence type="ECO:0000256" key="9">
    <source>
        <dbReference type="ARBA" id="ARBA00025772"/>
    </source>
</evidence>
<dbReference type="Pfam" id="PF07963">
    <property type="entry name" value="N_methyl"/>
    <property type="match status" value="1"/>
</dbReference>
<dbReference type="PROSITE" id="PS00409">
    <property type="entry name" value="PROKAR_NTER_METHYL"/>
    <property type="match status" value="1"/>
</dbReference>
<dbReference type="NCBIfam" id="TIGR02532">
    <property type="entry name" value="IV_pilin_GFxxxE"/>
    <property type="match status" value="1"/>
</dbReference>
<comment type="caution">
    <text evidence="13">The sequence shown here is derived from an EMBL/GenBank/DDBJ whole genome shotgun (WGS) entry which is preliminary data.</text>
</comment>
<proteinExistence type="inferred from homology"/>
<dbReference type="Pfam" id="PF12019">
    <property type="entry name" value="GspH"/>
    <property type="match status" value="1"/>
</dbReference>
<dbReference type="SUPFAM" id="SSF54523">
    <property type="entry name" value="Pili subunits"/>
    <property type="match status" value="1"/>
</dbReference>
<accession>A0ABT3P3Q0</accession>
<evidence type="ECO:0000256" key="10">
    <source>
        <dbReference type="ARBA" id="ARBA00030775"/>
    </source>
</evidence>
<sequence>MRYPKGLTLVEMMIALAIMAILITVVAPNVQTILMQNRIVADINNLSAAIKHARFTAVDEQTAVTFCPTSNYTHCASSWALAKMVFIDSNGNGLRDDSEAIILSADPLSSSNSVSGATGAVQFSANGGTDLNAAVTICPDNGDVNLASALIVTLYGRVTTAQDSDNDGIKENSSGAALTCP</sequence>
<comment type="subcellular location">
    <subcellularLocation>
        <location evidence="1">Cell inner membrane</location>
        <topology evidence="1">Single-pass membrane protein</topology>
    </subcellularLocation>
</comment>
<feature type="domain" description="General secretion pathway GspH" evidence="12">
    <location>
        <begin position="43"/>
        <end position="143"/>
    </location>
</feature>
<keyword evidence="5" id="KW-0997">Cell inner membrane</keyword>
<evidence type="ECO:0000256" key="1">
    <source>
        <dbReference type="ARBA" id="ARBA00004377"/>
    </source>
</evidence>
<name>A0ABT3P3Q0_9ALTE</name>
<evidence type="ECO:0000313" key="13">
    <source>
        <dbReference type="EMBL" id="MCW8107373.1"/>
    </source>
</evidence>
<dbReference type="RefSeq" id="WP_265616069.1">
    <property type="nucleotide sequence ID" value="NZ_JAPFRD010000002.1"/>
</dbReference>
<keyword evidence="3" id="KW-1003">Cell membrane</keyword>
<dbReference type="Proteomes" id="UP001142810">
    <property type="component" value="Unassembled WGS sequence"/>
</dbReference>
<evidence type="ECO:0000313" key="14">
    <source>
        <dbReference type="Proteomes" id="UP001142810"/>
    </source>
</evidence>
<evidence type="ECO:0000256" key="6">
    <source>
        <dbReference type="ARBA" id="ARBA00022692"/>
    </source>
</evidence>
<keyword evidence="8 11" id="KW-0472">Membrane</keyword>